<evidence type="ECO:0000313" key="4">
    <source>
        <dbReference type="Proteomes" id="UP000001021"/>
    </source>
</evidence>
<dbReference type="GeneID" id="33058080"/>
<name>A0A0H3M105_EHRRW</name>
<keyword evidence="4" id="KW-1185">Reference proteome</keyword>
<dbReference type="InterPro" id="IPR011250">
    <property type="entry name" value="OMP/PagP_B-barrel"/>
</dbReference>
<dbReference type="KEGG" id="eru:Erum8630"/>
<dbReference type="Pfam" id="PF01617">
    <property type="entry name" value="Surface_Ag_2"/>
    <property type="match status" value="1"/>
</dbReference>
<feature type="chain" id="PRO_5002615172" evidence="1">
    <location>
        <begin position="24"/>
        <end position="293"/>
    </location>
</feature>
<feature type="domain" description="Msp4/OMP-like" evidence="2">
    <location>
        <begin position="36"/>
        <end position="293"/>
    </location>
</feature>
<dbReference type="eggNOG" id="COG3637">
    <property type="taxonomic scope" value="Bacteria"/>
</dbReference>
<accession>A0A0H3M105</accession>
<dbReference type="AlphaFoldDB" id="A0A0H3M105"/>
<evidence type="ECO:0000256" key="1">
    <source>
        <dbReference type="SAM" id="SignalP"/>
    </source>
</evidence>
<dbReference type="InterPro" id="IPR002566">
    <property type="entry name" value="Msp4_OMP-like"/>
</dbReference>
<reference evidence="3 4" key="1">
    <citation type="journal article" date="2006" name="J. Bacteriol.">
        <title>Comparative genomic analysis of three strains of Ehrlichia ruminantium reveals an active process of genome size plasticity.</title>
        <authorList>
            <person name="Frutos R."/>
            <person name="Viari A."/>
            <person name="Ferraz C."/>
            <person name="Morgat A."/>
            <person name="Eychenie S."/>
            <person name="Kandassami Y."/>
            <person name="Chantal I."/>
            <person name="Bensaid A."/>
            <person name="Coissac E."/>
            <person name="Vachiery N."/>
            <person name="Demaille J."/>
            <person name="Martinez D."/>
        </authorList>
    </citation>
    <scope>NUCLEOTIDE SEQUENCE [LARGE SCALE GENOMIC DNA]</scope>
    <source>
        <strain evidence="3 4">Welgevonden</strain>
    </source>
</reference>
<sequence length="293" mass="33759">MKKLYYLNFILVLLATCFLPKFAFSTFHDTNIAKPYITVNYQPTVSNFRNFHIKETNFDTKKPIEVNINSTGISSRYFKNREFAFYSSHNKHYESYKNDLSAFTTSIGISLKNFKIEAEGSYKVFDVFDFRNYAIQGAHNIFALPRETNSYGMYPLDRPSLRNKNTGYTILKNNGIAIISNMINLCYEKQSNNFTPYICFGIGGDFIEIFDTTRIKAAYQGKIGISYPLTSRTNLLISGQYHKVIGNQFKELPTLQIVELKRLPERQPEYDVTALLTLDIEYFSGEVGLSFTL</sequence>
<feature type="signal peptide" evidence="1">
    <location>
        <begin position="1"/>
        <end position="23"/>
    </location>
</feature>
<dbReference type="HOGENOM" id="CLU_078984_0_0_5"/>
<gene>
    <name evidence="3" type="ordered locus">ERWE_CDS_09140</name>
</gene>
<evidence type="ECO:0000259" key="2">
    <source>
        <dbReference type="Pfam" id="PF01617"/>
    </source>
</evidence>
<organism evidence="3 4">
    <name type="scientific">Ehrlichia ruminantium (strain Welgevonden)</name>
    <dbReference type="NCBI Taxonomy" id="254945"/>
    <lineage>
        <taxon>Bacteria</taxon>
        <taxon>Pseudomonadati</taxon>
        <taxon>Pseudomonadota</taxon>
        <taxon>Alphaproteobacteria</taxon>
        <taxon>Rickettsiales</taxon>
        <taxon>Anaplasmataceae</taxon>
        <taxon>Ehrlichia</taxon>
    </lineage>
</organism>
<dbReference type="Proteomes" id="UP000001021">
    <property type="component" value="Chromosome"/>
</dbReference>
<dbReference type="SUPFAM" id="SSF56925">
    <property type="entry name" value="OMPA-like"/>
    <property type="match status" value="1"/>
</dbReference>
<proteinExistence type="predicted"/>
<keyword evidence="1" id="KW-0732">Signal</keyword>
<dbReference type="KEGG" id="erw:ERWE_CDS_09140"/>
<dbReference type="EMBL" id="CR925678">
    <property type="protein sequence ID" value="CAI27408.1"/>
    <property type="molecule type" value="Genomic_DNA"/>
</dbReference>
<dbReference type="Gene3D" id="2.40.160.20">
    <property type="match status" value="1"/>
</dbReference>
<evidence type="ECO:0000313" key="3">
    <source>
        <dbReference type="EMBL" id="CAI27408.1"/>
    </source>
</evidence>
<protein>
    <submittedName>
        <fullName evidence="3">Map1-related protein</fullName>
    </submittedName>
</protein>
<dbReference type="RefSeq" id="WP_011155541.1">
    <property type="nucleotide sequence ID" value="NC_005295.2"/>
</dbReference>